<dbReference type="PANTHER" id="PTHR21310:SF15">
    <property type="entry name" value="AMINOGLYCOSIDE PHOSPHOTRANSFERASE DOMAIN-CONTAINING PROTEIN"/>
    <property type="match status" value="1"/>
</dbReference>
<dbReference type="InterPro" id="IPR002575">
    <property type="entry name" value="Aminoglycoside_PTrfase"/>
</dbReference>
<dbReference type="CDD" id="cd05120">
    <property type="entry name" value="APH_ChoK_like"/>
    <property type="match status" value="1"/>
</dbReference>
<evidence type="ECO:0000313" key="3">
    <source>
        <dbReference type="Proteomes" id="UP000094444"/>
    </source>
</evidence>
<gene>
    <name evidence="2" type="ORF">DHEL01_v201134</name>
</gene>
<proteinExistence type="predicted"/>
<reference evidence="2" key="1">
    <citation type="submission" date="2017-09" db="EMBL/GenBank/DDBJ databases">
        <title>Polyketide synthases of a Diaporthe helianthi virulent isolate.</title>
        <authorList>
            <person name="Baroncelli R."/>
        </authorList>
    </citation>
    <scope>NUCLEOTIDE SEQUENCE [LARGE SCALE GENOMIC DNA]</scope>
    <source>
        <strain evidence="2">7/96</strain>
    </source>
</reference>
<comment type="caution">
    <text evidence="2">The sequence shown here is derived from an EMBL/GenBank/DDBJ whole genome shotgun (WGS) entry which is preliminary data.</text>
</comment>
<dbReference type="Gene3D" id="3.90.1200.10">
    <property type="match status" value="1"/>
</dbReference>
<dbReference type="SUPFAM" id="SSF56112">
    <property type="entry name" value="Protein kinase-like (PK-like)"/>
    <property type="match status" value="1"/>
</dbReference>
<name>A0A2P5ID74_DIAHE</name>
<organism evidence="2 3">
    <name type="scientific">Diaporthe helianthi</name>
    <dbReference type="NCBI Taxonomy" id="158607"/>
    <lineage>
        <taxon>Eukaryota</taxon>
        <taxon>Fungi</taxon>
        <taxon>Dikarya</taxon>
        <taxon>Ascomycota</taxon>
        <taxon>Pezizomycotina</taxon>
        <taxon>Sordariomycetes</taxon>
        <taxon>Sordariomycetidae</taxon>
        <taxon>Diaporthales</taxon>
        <taxon>Diaporthaceae</taxon>
        <taxon>Diaporthe</taxon>
    </lineage>
</organism>
<sequence>MGDAFPTEETAQSPELSELAEAIHYAEPLYGDEIYEYFGRRVIKHQKPSGETVAIKIMAPDRQNPKGSNRTEAEMMHYAATNGVLAPKVHGLYDIYTDDPDRPCGCAMISDLVPGVPLYDIWDDLSDAEKSSMVAQLKEQMARIRACTQLYIGRVDNKPTRNVYDRLPTTYCGPFPNEEAFDNWCVERVPVGFFGLSHKKWPRWLEKERRKSSGKFVLTHGDLSPRNIMVKDGKITGIVDWERSGFFPEYAEYAFAMKLCHKFQSSEKWWVPVLKEVLQPCSDQRLKFTKLVEDRGW</sequence>
<dbReference type="Proteomes" id="UP000094444">
    <property type="component" value="Unassembled WGS sequence"/>
</dbReference>
<keyword evidence="3" id="KW-1185">Reference proteome</keyword>
<dbReference type="STRING" id="158607.A0A2P5ID74"/>
<dbReference type="InterPro" id="IPR051678">
    <property type="entry name" value="AGP_Transferase"/>
</dbReference>
<dbReference type="InterPro" id="IPR011009">
    <property type="entry name" value="Kinase-like_dom_sf"/>
</dbReference>
<dbReference type="PANTHER" id="PTHR21310">
    <property type="entry name" value="AMINOGLYCOSIDE PHOSPHOTRANSFERASE-RELATED-RELATED"/>
    <property type="match status" value="1"/>
</dbReference>
<protein>
    <recommendedName>
        <fullName evidence="1">Aminoglycoside phosphotransferase domain-containing protein</fullName>
    </recommendedName>
</protein>
<dbReference type="EMBL" id="MAVT02000049">
    <property type="protein sequence ID" value="POS80464.1"/>
    <property type="molecule type" value="Genomic_DNA"/>
</dbReference>
<feature type="domain" description="Aminoglycoside phosphotransferase" evidence="1">
    <location>
        <begin position="61"/>
        <end position="264"/>
    </location>
</feature>
<evidence type="ECO:0000313" key="2">
    <source>
        <dbReference type="EMBL" id="POS80464.1"/>
    </source>
</evidence>
<dbReference type="InParanoid" id="A0A2P5ID74"/>
<dbReference type="OrthoDB" id="2906425at2759"/>
<accession>A0A2P5ID74</accession>
<dbReference type="Pfam" id="PF01636">
    <property type="entry name" value="APH"/>
    <property type="match status" value="1"/>
</dbReference>
<evidence type="ECO:0000259" key="1">
    <source>
        <dbReference type="Pfam" id="PF01636"/>
    </source>
</evidence>
<dbReference type="AlphaFoldDB" id="A0A2P5ID74"/>